<organism evidence="3 4">
    <name type="scientific">Astyanax mexicanus</name>
    <name type="common">Blind cave fish</name>
    <name type="synonym">Astyanax fasciatus mexicanus</name>
    <dbReference type="NCBI Taxonomy" id="7994"/>
    <lineage>
        <taxon>Eukaryota</taxon>
        <taxon>Metazoa</taxon>
        <taxon>Chordata</taxon>
        <taxon>Craniata</taxon>
        <taxon>Vertebrata</taxon>
        <taxon>Euteleostomi</taxon>
        <taxon>Actinopterygii</taxon>
        <taxon>Neopterygii</taxon>
        <taxon>Teleostei</taxon>
        <taxon>Ostariophysi</taxon>
        <taxon>Characiformes</taxon>
        <taxon>Characoidei</taxon>
        <taxon>Acestrorhamphidae</taxon>
        <taxon>Acestrorhamphinae</taxon>
        <taxon>Astyanax</taxon>
    </lineage>
</organism>
<dbReference type="FunFam" id="3.90.215.10:FF:000001">
    <property type="entry name" value="Tenascin isoform 1"/>
    <property type="match status" value="1"/>
</dbReference>
<gene>
    <name evidence="3" type="primary">MFAP4</name>
    <name evidence="3" type="ORF">AMEX_G24799</name>
</gene>
<evidence type="ECO:0000259" key="2">
    <source>
        <dbReference type="PROSITE" id="PS51406"/>
    </source>
</evidence>
<dbReference type="AlphaFoldDB" id="A0A8T2L0P2"/>
<dbReference type="SMART" id="SM00186">
    <property type="entry name" value="FBG"/>
    <property type="match status" value="1"/>
</dbReference>
<dbReference type="PROSITE" id="PS51406">
    <property type="entry name" value="FIBRINOGEN_C_2"/>
    <property type="match status" value="1"/>
</dbReference>
<reference evidence="3 4" key="1">
    <citation type="submission" date="2021-07" db="EMBL/GenBank/DDBJ databases">
        <authorList>
            <person name="Imarazene B."/>
            <person name="Zahm M."/>
            <person name="Klopp C."/>
            <person name="Cabau C."/>
            <person name="Beille S."/>
            <person name="Jouanno E."/>
            <person name="Castinel A."/>
            <person name="Lluch J."/>
            <person name="Gil L."/>
            <person name="Kuchtly C."/>
            <person name="Lopez Roques C."/>
            <person name="Donnadieu C."/>
            <person name="Parrinello H."/>
            <person name="Journot L."/>
            <person name="Du K."/>
            <person name="Schartl M."/>
            <person name="Retaux S."/>
            <person name="Guiguen Y."/>
        </authorList>
    </citation>
    <scope>NUCLEOTIDE SEQUENCE [LARGE SCALE GENOMIC DNA]</scope>
    <source>
        <strain evidence="3">Pach_M1</strain>
        <tissue evidence="3">Testis</tissue>
    </source>
</reference>
<name>A0A8T2L0P2_ASTMX</name>
<dbReference type="InterPro" id="IPR002181">
    <property type="entry name" value="Fibrinogen_a/b/g_C_dom"/>
</dbReference>
<dbReference type="Gene3D" id="3.90.215.10">
    <property type="entry name" value="Gamma Fibrinogen, chain A, domain 1"/>
    <property type="match status" value="1"/>
</dbReference>
<dbReference type="GO" id="GO:0005615">
    <property type="term" value="C:extracellular space"/>
    <property type="evidence" value="ECO:0007669"/>
    <property type="project" value="TreeGrafter"/>
</dbReference>
<dbReference type="NCBIfam" id="NF040941">
    <property type="entry name" value="GGGWT_bact"/>
    <property type="match status" value="1"/>
</dbReference>
<dbReference type="InterPro" id="IPR050373">
    <property type="entry name" value="Fibrinogen_C-term_domain"/>
</dbReference>
<dbReference type="OrthoDB" id="9409434at2759"/>
<dbReference type="PANTHER" id="PTHR19143">
    <property type="entry name" value="FIBRINOGEN/TENASCIN/ANGIOPOEITIN"/>
    <property type="match status" value="1"/>
</dbReference>
<comment type="caution">
    <text evidence="3">The sequence shown here is derived from an EMBL/GenBank/DDBJ whole genome shotgun (WGS) entry which is preliminary data.</text>
</comment>
<evidence type="ECO:0000313" key="4">
    <source>
        <dbReference type="Proteomes" id="UP000752171"/>
    </source>
</evidence>
<dbReference type="PANTHER" id="PTHR19143:SF225">
    <property type="entry name" value="MICROFIBRIL-ASSOCIATED GLYCOPROTEIN 4"/>
    <property type="match status" value="1"/>
</dbReference>
<evidence type="ECO:0000313" key="3">
    <source>
        <dbReference type="EMBL" id="KAG9262866.1"/>
    </source>
</evidence>
<dbReference type="Proteomes" id="UP000752171">
    <property type="component" value="Unassembled WGS sequence"/>
</dbReference>
<feature type="domain" description="Fibrinogen C-terminal" evidence="2">
    <location>
        <begin position="76"/>
        <end position="297"/>
    </location>
</feature>
<accession>A0A8T2L0P2</accession>
<proteinExistence type="predicted"/>
<evidence type="ECO:0000256" key="1">
    <source>
        <dbReference type="ARBA" id="ARBA00023157"/>
    </source>
</evidence>
<sequence length="297" mass="34201">MEMAISLSLQPSNPANQPAIPLSCQPFLPAANQAYTVKHSCTKLIDKQPRRTKNSLHHAEMKVFTALLFLLPIAAQSQYLRPEYCADIRKHDQTLPSGVYTIYPTATLILQVYCDMETDNGGWTVIQRRMDGSVNFYRGWDHYKAGFGSVDGEHWLGLQNIFYLTQLRKCELRVDMEDWEGRRVFAQYSYFAVDPERYGYRMYVRGFSDGGAGDSLSYHNTYRFSTFDNDLDDSYGYNCAEWNRGAFWFGSCYDTNPNGLYLWGQDNIGSRTGVTWNTFKGNNYSLKFFSMKIRPVS</sequence>
<dbReference type="InterPro" id="IPR036056">
    <property type="entry name" value="Fibrinogen-like_C"/>
</dbReference>
<dbReference type="Pfam" id="PF00147">
    <property type="entry name" value="Fibrinogen_C"/>
    <property type="match status" value="1"/>
</dbReference>
<dbReference type="InterPro" id="IPR014716">
    <property type="entry name" value="Fibrinogen_a/b/g_C_1"/>
</dbReference>
<dbReference type="CDD" id="cd00087">
    <property type="entry name" value="FReD"/>
    <property type="match status" value="1"/>
</dbReference>
<dbReference type="EMBL" id="JAICCE010000021">
    <property type="protein sequence ID" value="KAG9262866.1"/>
    <property type="molecule type" value="Genomic_DNA"/>
</dbReference>
<keyword evidence="1" id="KW-1015">Disulfide bond</keyword>
<protein>
    <submittedName>
        <fullName evidence="3">Microfibril-associated glycoprotein 4-like</fullName>
    </submittedName>
</protein>
<dbReference type="SUPFAM" id="SSF56496">
    <property type="entry name" value="Fibrinogen C-terminal domain-like"/>
    <property type="match status" value="1"/>
</dbReference>
<dbReference type="GO" id="GO:0048251">
    <property type="term" value="P:elastic fiber assembly"/>
    <property type="evidence" value="ECO:0007669"/>
    <property type="project" value="TreeGrafter"/>
</dbReference>